<evidence type="ECO:0000256" key="2">
    <source>
        <dbReference type="ARBA" id="ARBA00022448"/>
    </source>
</evidence>
<dbReference type="Pfam" id="PF03081">
    <property type="entry name" value="Exo70_C"/>
    <property type="match status" value="1"/>
</dbReference>
<keyword evidence="2 3" id="KW-0813">Transport</keyword>
<evidence type="ECO:0000256" key="1">
    <source>
        <dbReference type="ARBA" id="ARBA00006756"/>
    </source>
</evidence>
<evidence type="ECO:0000313" key="5">
    <source>
        <dbReference type="EMBL" id="KAL3514430.1"/>
    </source>
</evidence>
<feature type="domain" description="Exocyst complex subunit Exo70 C-terminal" evidence="4">
    <location>
        <begin position="303"/>
        <end position="657"/>
    </location>
</feature>
<dbReference type="InterPro" id="IPR046364">
    <property type="entry name" value="Exo70_C"/>
</dbReference>
<dbReference type="GO" id="GO:0015031">
    <property type="term" value="P:protein transport"/>
    <property type="evidence" value="ECO:0007669"/>
    <property type="project" value="UniProtKB-KW"/>
</dbReference>
<dbReference type="GO" id="GO:0006887">
    <property type="term" value="P:exocytosis"/>
    <property type="evidence" value="ECO:0007669"/>
    <property type="project" value="UniProtKB-KW"/>
</dbReference>
<evidence type="ECO:0000313" key="6">
    <source>
        <dbReference type="Proteomes" id="UP001630127"/>
    </source>
</evidence>
<dbReference type="Gene3D" id="1.20.1280.170">
    <property type="entry name" value="Exocyst complex component Exo70"/>
    <property type="match status" value="1"/>
</dbReference>
<dbReference type="InterPro" id="IPR004140">
    <property type="entry name" value="Exo70"/>
</dbReference>
<gene>
    <name evidence="5" type="ORF">ACH5RR_027147</name>
</gene>
<dbReference type="SUPFAM" id="SSF74788">
    <property type="entry name" value="Cullin repeat-like"/>
    <property type="match status" value="1"/>
</dbReference>
<protein>
    <recommendedName>
        <fullName evidence="3">Exocyst subunit Exo70 family protein</fullName>
    </recommendedName>
</protein>
<evidence type="ECO:0000256" key="3">
    <source>
        <dbReference type="RuleBase" id="RU365026"/>
    </source>
</evidence>
<accession>A0ABD2Z4P1</accession>
<dbReference type="AlphaFoldDB" id="A0ABD2Z4P1"/>
<comment type="caution">
    <text evidence="5">The sequence shown here is derived from an EMBL/GenBank/DDBJ whole genome shotgun (WGS) entry which is preliminary data.</text>
</comment>
<keyword evidence="3" id="KW-0268">Exocytosis</keyword>
<dbReference type="PANTHER" id="PTHR12542:SF90">
    <property type="entry name" value="EXOCYST COMPLEX COMPONENT EXO70I"/>
    <property type="match status" value="1"/>
</dbReference>
<keyword evidence="6" id="KW-1185">Reference proteome</keyword>
<reference evidence="5 6" key="1">
    <citation type="submission" date="2024-11" db="EMBL/GenBank/DDBJ databases">
        <title>A near-complete genome assembly of Cinchona calisaya.</title>
        <authorList>
            <person name="Lian D.C."/>
            <person name="Zhao X.W."/>
            <person name="Wei L."/>
        </authorList>
    </citation>
    <scope>NUCLEOTIDE SEQUENCE [LARGE SCALE GENOMIC DNA]</scope>
    <source>
        <tissue evidence="5">Nenye</tissue>
    </source>
</reference>
<dbReference type="Pfam" id="PF20669">
    <property type="entry name" value="Exo70_N"/>
    <property type="match status" value="1"/>
</dbReference>
<keyword evidence="3" id="KW-0653">Protein transport</keyword>
<organism evidence="5 6">
    <name type="scientific">Cinchona calisaya</name>
    <dbReference type="NCBI Taxonomy" id="153742"/>
    <lineage>
        <taxon>Eukaryota</taxon>
        <taxon>Viridiplantae</taxon>
        <taxon>Streptophyta</taxon>
        <taxon>Embryophyta</taxon>
        <taxon>Tracheophyta</taxon>
        <taxon>Spermatophyta</taxon>
        <taxon>Magnoliopsida</taxon>
        <taxon>eudicotyledons</taxon>
        <taxon>Gunneridae</taxon>
        <taxon>Pentapetalae</taxon>
        <taxon>asterids</taxon>
        <taxon>lamiids</taxon>
        <taxon>Gentianales</taxon>
        <taxon>Rubiaceae</taxon>
        <taxon>Cinchonoideae</taxon>
        <taxon>Cinchoneae</taxon>
        <taxon>Cinchona</taxon>
    </lineage>
</organism>
<evidence type="ECO:0000259" key="4">
    <source>
        <dbReference type="Pfam" id="PF03081"/>
    </source>
</evidence>
<sequence>MAVELKEEDDPTLSKLISACHDLKKLVHISVSVEASLEEMDKKLAVMHESINMASKRVAPLRTLSIANKALDTRINRAISPALSLLESFKLSESLQRQLLELAAKLSNETIHKKRLKKLIKYVDCVDKLNEAINSISQECEPAIQKLQEVVEFLSRTKATDQYRTQQLKETLITLKALYETEVDAIKFDGLLDEALLNLQDEYESLLLQLRHQNIGEAEEGDVQEVVPTVLGSELKIEVLERISRTLASNDCLDICIDIYVKVRYRRAAKALMRLNPDYLKTYTPEEIDEMEWENLESAISLWIQHFELALKSVLISEKILCSQVLGSIMEGVIWPECFTKIADKIMAVFFRFGEGVARSNKEPQKLFKLLDMFDSLEKLKPEFSDTFDGEAGVDICERFRELEKLLVHASTKVFWEFGLRIEGNQDGLPPPQDGSVPKLVRYAINYLKYLASETYSKPMAQVFRIEQSWKAGILSKPETDENLLRDAISNVMEAIQRNVESKKSRYKDKALCSIFVMNTYWYIYMRSRSTELGKLLGDQSMKRQYKIVAEESAYLYQKQAWGALVRLLDKDELNRVNKDGIAAVARGKIEAFMKGFDEMLQKHKSSYNIPDADLRDQIRDATIKLVMPAYEEFLNSYSSVLQAKSHLSPQSVEGLLGQIFEGGNQQTSNVRSFLRQPDQRDYVDGRPSISLERSREIKGYVDGRPSISLERSREIKGYRRSKSNISDV</sequence>
<proteinExistence type="inferred from homology"/>
<dbReference type="EMBL" id="JBJUIK010000011">
    <property type="protein sequence ID" value="KAL3514430.1"/>
    <property type="molecule type" value="Genomic_DNA"/>
</dbReference>
<comment type="function">
    <text evidence="3">Component of the exocyst complex.</text>
</comment>
<comment type="similarity">
    <text evidence="1 3">Belongs to the EXO70 family.</text>
</comment>
<dbReference type="InterPro" id="IPR016159">
    <property type="entry name" value="Cullin_repeat-like_dom_sf"/>
</dbReference>
<dbReference type="PANTHER" id="PTHR12542">
    <property type="entry name" value="EXOCYST COMPLEX PROTEIN EXO70"/>
    <property type="match status" value="1"/>
</dbReference>
<dbReference type="Proteomes" id="UP001630127">
    <property type="component" value="Unassembled WGS sequence"/>
</dbReference>
<name>A0ABD2Z4P1_9GENT</name>